<evidence type="ECO:0000256" key="1">
    <source>
        <dbReference type="ARBA" id="ARBA00001968"/>
    </source>
</evidence>
<evidence type="ECO:0000313" key="3">
    <source>
        <dbReference type="EMBL" id="KAG8469637.1"/>
    </source>
</evidence>
<dbReference type="PANTHER" id="PTHR43213:SF5">
    <property type="entry name" value="BIFUNCTIONAL DTTP_UTP PYROPHOSPHATASE_METHYLTRANSFERASE PROTEIN-RELATED"/>
    <property type="match status" value="1"/>
</dbReference>
<reference evidence="3" key="1">
    <citation type="submission" date="2021-05" db="EMBL/GenBank/DDBJ databases">
        <title>The genome of the haptophyte Pavlova lutheri (Diacronema luteri, Pavlovales) - a model for lipid biosynthesis in eukaryotic algae.</title>
        <authorList>
            <person name="Hulatt C.J."/>
            <person name="Posewitz M.C."/>
        </authorList>
    </citation>
    <scope>NUCLEOTIDE SEQUENCE</scope>
    <source>
        <strain evidence="3">NIVA-4/92</strain>
    </source>
</reference>
<dbReference type="OrthoDB" id="10267058at2759"/>
<dbReference type="PANTHER" id="PTHR43213">
    <property type="entry name" value="BIFUNCTIONAL DTTP/UTP PYROPHOSPHATASE/METHYLTRANSFERASE PROTEIN-RELATED"/>
    <property type="match status" value="1"/>
</dbReference>
<dbReference type="AlphaFoldDB" id="A0A8J5XW80"/>
<dbReference type="EMBL" id="JAGTXO010000002">
    <property type="protein sequence ID" value="KAG8469637.1"/>
    <property type="molecule type" value="Genomic_DNA"/>
</dbReference>
<protein>
    <submittedName>
        <fullName evidence="3">Uncharacterized protein</fullName>
    </submittedName>
</protein>
<dbReference type="CDD" id="cd00555">
    <property type="entry name" value="Maf"/>
    <property type="match status" value="1"/>
</dbReference>
<gene>
    <name evidence="3" type="ORF">KFE25_006092</name>
</gene>
<dbReference type="SUPFAM" id="SSF52972">
    <property type="entry name" value="ITPase-like"/>
    <property type="match status" value="1"/>
</dbReference>
<dbReference type="NCBIfam" id="TIGR00172">
    <property type="entry name" value="maf"/>
    <property type="match status" value="1"/>
</dbReference>
<evidence type="ECO:0000256" key="2">
    <source>
        <dbReference type="ARBA" id="ARBA00022801"/>
    </source>
</evidence>
<name>A0A8J5XW80_DIALT</name>
<keyword evidence="4" id="KW-1185">Reference proteome</keyword>
<sequence length="235" mass="24833">MLPPGALTAFRIVLASASPRRVELMRENLGLEIDVRPSQFAEDLPKSDFADAAAYCRETARQKATEVAARCCGGDEACGRAQLVIAADTVVSLAGRVLEKPRDESHAAEMLRSLSGGEHEVITAIALVLVPAERGAPVREACVAEVTRVRFGDLSDSVIDAYIKTGEPMDKAGAYGIQGRAGAFVTSIDGCFFNVVGLPLSRLCAEIVLLLGIQQAREGGQQSAGGEDPRVHQSA</sequence>
<dbReference type="Pfam" id="PF02545">
    <property type="entry name" value="Maf"/>
    <property type="match status" value="1"/>
</dbReference>
<comment type="caution">
    <text evidence="3">The sequence shown here is derived from an EMBL/GenBank/DDBJ whole genome shotgun (WGS) entry which is preliminary data.</text>
</comment>
<proteinExistence type="inferred from homology"/>
<dbReference type="GO" id="GO:0047429">
    <property type="term" value="F:nucleoside triphosphate diphosphatase activity"/>
    <property type="evidence" value="ECO:0007669"/>
    <property type="project" value="InterPro"/>
</dbReference>
<dbReference type="InterPro" id="IPR003697">
    <property type="entry name" value="Maf-like"/>
</dbReference>
<dbReference type="HAMAP" id="MF_00528">
    <property type="entry name" value="Maf"/>
    <property type="match status" value="1"/>
</dbReference>
<dbReference type="Proteomes" id="UP000751190">
    <property type="component" value="Unassembled WGS sequence"/>
</dbReference>
<dbReference type="OMA" id="VIGCDSV"/>
<organism evidence="3 4">
    <name type="scientific">Diacronema lutheri</name>
    <name type="common">Unicellular marine alga</name>
    <name type="synonym">Monochrysis lutheri</name>
    <dbReference type="NCBI Taxonomy" id="2081491"/>
    <lineage>
        <taxon>Eukaryota</taxon>
        <taxon>Haptista</taxon>
        <taxon>Haptophyta</taxon>
        <taxon>Pavlovophyceae</taxon>
        <taxon>Pavlovales</taxon>
        <taxon>Pavlovaceae</taxon>
        <taxon>Diacronema</taxon>
    </lineage>
</organism>
<comment type="cofactor">
    <cofactor evidence="1">
        <name>a divalent metal cation</name>
        <dbReference type="ChEBI" id="CHEBI:60240"/>
    </cofactor>
</comment>
<dbReference type="InterPro" id="IPR029001">
    <property type="entry name" value="ITPase-like_fam"/>
</dbReference>
<dbReference type="Gene3D" id="3.90.950.10">
    <property type="match status" value="1"/>
</dbReference>
<keyword evidence="2" id="KW-0378">Hydrolase</keyword>
<evidence type="ECO:0000313" key="4">
    <source>
        <dbReference type="Proteomes" id="UP000751190"/>
    </source>
</evidence>
<dbReference type="PIRSF" id="PIRSF006305">
    <property type="entry name" value="Maf"/>
    <property type="match status" value="1"/>
</dbReference>
<accession>A0A8J5XW80</accession>